<feature type="region of interest" description="Disordered" evidence="1">
    <location>
        <begin position="29"/>
        <end position="66"/>
    </location>
</feature>
<evidence type="ECO:0000313" key="3">
    <source>
        <dbReference type="Proteomes" id="UP001228049"/>
    </source>
</evidence>
<dbReference type="EMBL" id="JASDAP010000001">
    <property type="protein sequence ID" value="KAK1906148.1"/>
    <property type="molecule type" value="Genomic_DNA"/>
</dbReference>
<gene>
    <name evidence="2" type="ORF">KUDE01_008550</name>
</gene>
<accession>A0AAD9CQV4</accession>
<evidence type="ECO:0000313" key="2">
    <source>
        <dbReference type="EMBL" id="KAK1906148.1"/>
    </source>
</evidence>
<keyword evidence="3" id="KW-1185">Reference proteome</keyword>
<dbReference type="Proteomes" id="UP001228049">
    <property type="component" value="Unassembled WGS sequence"/>
</dbReference>
<name>A0AAD9CQV4_DISEL</name>
<sequence length="66" mass="7173">MNKLVSLTFIEFKDFSEVGKCFEAERCSQRNTAAQNADSEEPDPAVASPPGTSHPALSAMAHREYG</sequence>
<evidence type="ECO:0000256" key="1">
    <source>
        <dbReference type="SAM" id="MobiDB-lite"/>
    </source>
</evidence>
<dbReference type="AlphaFoldDB" id="A0AAD9CQV4"/>
<proteinExistence type="predicted"/>
<reference evidence="2" key="1">
    <citation type="submission" date="2023-04" db="EMBL/GenBank/DDBJ databases">
        <title>Chromosome-level genome of Chaenocephalus aceratus.</title>
        <authorList>
            <person name="Park H."/>
        </authorList>
    </citation>
    <scope>NUCLEOTIDE SEQUENCE</scope>
    <source>
        <strain evidence="2">DE</strain>
        <tissue evidence="2">Muscle</tissue>
    </source>
</reference>
<protein>
    <submittedName>
        <fullName evidence="2">MFS-type transporter 1</fullName>
    </submittedName>
</protein>
<organism evidence="2 3">
    <name type="scientific">Dissostichus eleginoides</name>
    <name type="common">Patagonian toothfish</name>
    <name type="synonym">Dissostichus amissus</name>
    <dbReference type="NCBI Taxonomy" id="100907"/>
    <lineage>
        <taxon>Eukaryota</taxon>
        <taxon>Metazoa</taxon>
        <taxon>Chordata</taxon>
        <taxon>Craniata</taxon>
        <taxon>Vertebrata</taxon>
        <taxon>Euteleostomi</taxon>
        <taxon>Actinopterygii</taxon>
        <taxon>Neopterygii</taxon>
        <taxon>Teleostei</taxon>
        <taxon>Neoteleostei</taxon>
        <taxon>Acanthomorphata</taxon>
        <taxon>Eupercaria</taxon>
        <taxon>Perciformes</taxon>
        <taxon>Notothenioidei</taxon>
        <taxon>Nototheniidae</taxon>
        <taxon>Dissostichus</taxon>
    </lineage>
</organism>
<comment type="caution">
    <text evidence="2">The sequence shown here is derived from an EMBL/GenBank/DDBJ whole genome shotgun (WGS) entry which is preliminary data.</text>
</comment>